<accession>A0AAE3FUW8</accession>
<reference evidence="7 8" key="1">
    <citation type="journal article" date="2022" name="Syst. Appl. Microbiol.">
        <title>Natronocalculus amylovorans gen. nov., sp. nov., and Natranaeroarchaeum aerophilus sp. nov., dominant culturable amylolytic natronoarchaea from hypersaline soda lakes in southwestern Siberia.</title>
        <authorList>
            <person name="Sorokin D.Y."/>
            <person name="Elcheninov A.G."/>
            <person name="Khizhniak T.V."/>
            <person name="Koenen M."/>
            <person name="Bale N.J."/>
            <person name="Damste J.S.S."/>
            <person name="Kublanov I.V."/>
        </authorList>
    </citation>
    <scope>NUCLEOTIDE SEQUENCE [LARGE SCALE GENOMIC DNA]</scope>
    <source>
        <strain evidence="7 8">AArc-St1-1</strain>
    </source>
</reference>
<evidence type="ECO:0000256" key="4">
    <source>
        <dbReference type="ARBA" id="ARBA00023014"/>
    </source>
</evidence>
<keyword evidence="1" id="KW-0001">2Fe-2S</keyword>
<dbReference type="RefSeq" id="WP_250598331.1">
    <property type="nucleotide sequence ID" value="NZ_JAKRVY010000011.1"/>
</dbReference>
<dbReference type="InterPro" id="IPR036922">
    <property type="entry name" value="Rieske_2Fe-2S_sf"/>
</dbReference>
<evidence type="ECO:0000313" key="7">
    <source>
        <dbReference type="EMBL" id="MCL9814999.1"/>
    </source>
</evidence>
<dbReference type="GO" id="GO:0046872">
    <property type="term" value="F:metal ion binding"/>
    <property type="evidence" value="ECO:0007669"/>
    <property type="project" value="UniProtKB-KW"/>
</dbReference>
<dbReference type="Gene3D" id="2.102.10.10">
    <property type="entry name" value="Rieske [2Fe-2S] iron-sulphur domain"/>
    <property type="match status" value="1"/>
</dbReference>
<dbReference type="InterPro" id="IPR017941">
    <property type="entry name" value="Rieske_2Fe-2S"/>
</dbReference>
<dbReference type="PROSITE" id="PS51296">
    <property type="entry name" value="RIESKE"/>
    <property type="match status" value="1"/>
</dbReference>
<evidence type="ECO:0000313" key="8">
    <source>
        <dbReference type="Proteomes" id="UP001202674"/>
    </source>
</evidence>
<dbReference type="PANTHER" id="PTHR21496:SF0">
    <property type="entry name" value="RIESKE DOMAIN-CONTAINING PROTEIN"/>
    <property type="match status" value="1"/>
</dbReference>
<gene>
    <name evidence="7" type="ORF">AArcSt11_15185</name>
</gene>
<evidence type="ECO:0000256" key="5">
    <source>
        <dbReference type="ARBA" id="ARBA00034078"/>
    </source>
</evidence>
<protein>
    <submittedName>
        <fullName evidence="7">Rieske 2Fe-2S domain-containing protein</fullName>
    </submittedName>
</protein>
<evidence type="ECO:0000256" key="3">
    <source>
        <dbReference type="ARBA" id="ARBA00023004"/>
    </source>
</evidence>
<dbReference type="Proteomes" id="UP001202674">
    <property type="component" value="Unassembled WGS sequence"/>
</dbReference>
<dbReference type="EMBL" id="JAKRVY010000011">
    <property type="protein sequence ID" value="MCL9814999.1"/>
    <property type="molecule type" value="Genomic_DNA"/>
</dbReference>
<comment type="cofactor">
    <cofactor evidence="5">
        <name>[2Fe-2S] cluster</name>
        <dbReference type="ChEBI" id="CHEBI:190135"/>
    </cofactor>
</comment>
<dbReference type="PANTHER" id="PTHR21496">
    <property type="entry name" value="FERREDOXIN-RELATED"/>
    <property type="match status" value="1"/>
</dbReference>
<proteinExistence type="predicted"/>
<evidence type="ECO:0000259" key="6">
    <source>
        <dbReference type="PROSITE" id="PS51296"/>
    </source>
</evidence>
<feature type="domain" description="Rieske" evidence="6">
    <location>
        <begin position="6"/>
        <end position="117"/>
    </location>
</feature>
<keyword evidence="3" id="KW-0408">Iron</keyword>
<dbReference type="SUPFAM" id="SSF50022">
    <property type="entry name" value="ISP domain"/>
    <property type="match status" value="1"/>
</dbReference>
<name>A0AAE3FUW8_9EURY</name>
<evidence type="ECO:0000256" key="2">
    <source>
        <dbReference type="ARBA" id="ARBA00022723"/>
    </source>
</evidence>
<dbReference type="AlphaFoldDB" id="A0AAE3FUW8"/>
<comment type="caution">
    <text evidence="7">The sequence shown here is derived from an EMBL/GenBank/DDBJ whole genome shotgun (WGS) entry which is preliminary data.</text>
</comment>
<keyword evidence="8" id="KW-1185">Reference proteome</keyword>
<sequence>MSDRTHQIEDADRLDEHGSRIIIEIDGVSVAVLNVNGEYHTIPTVCPHVGGPLGEGALAGQATIDECGEIGYDDTEEVIECPWHTRRFDVTTGENADASCFQIPTFDTWEENGEIYVAL</sequence>
<evidence type="ECO:0000256" key="1">
    <source>
        <dbReference type="ARBA" id="ARBA00022714"/>
    </source>
</evidence>
<keyword evidence="2" id="KW-0479">Metal-binding</keyword>
<keyword evidence="4" id="KW-0411">Iron-sulfur</keyword>
<organism evidence="7 8">
    <name type="scientific">Natranaeroarchaeum aerophilus</name>
    <dbReference type="NCBI Taxonomy" id="2917711"/>
    <lineage>
        <taxon>Archaea</taxon>
        <taxon>Methanobacteriati</taxon>
        <taxon>Methanobacteriota</taxon>
        <taxon>Stenosarchaea group</taxon>
        <taxon>Halobacteria</taxon>
        <taxon>Halobacteriales</taxon>
        <taxon>Natronoarchaeaceae</taxon>
        <taxon>Natranaeroarchaeum</taxon>
    </lineage>
</organism>
<dbReference type="Pfam" id="PF00355">
    <property type="entry name" value="Rieske"/>
    <property type="match status" value="1"/>
</dbReference>
<dbReference type="GO" id="GO:0051537">
    <property type="term" value="F:2 iron, 2 sulfur cluster binding"/>
    <property type="evidence" value="ECO:0007669"/>
    <property type="project" value="UniProtKB-KW"/>
</dbReference>